<dbReference type="PANTHER" id="PTHR11081">
    <property type="entry name" value="FLAP ENDONUCLEASE FAMILY MEMBER"/>
    <property type="match status" value="1"/>
</dbReference>
<dbReference type="SMART" id="SM00484">
    <property type="entry name" value="XPGI"/>
    <property type="match status" value="1"/>
</dbReference>
<keyword evidence="3" id="KW-0378">Hydrolase</keyword>
<dbReference type="Pfam" id="PF00867">
    <property type="entry name" value="XPG_I"/>
    <property type="match status" value="1"/>
</dbReference>
<feature type="region of interest" description="Disordered" evidence="1">
    <location>
        <begin position="232"/>
        <end position="288"/>
    </location>
</feature>
<organism evidence="3 4">
    <name type="scientific">Skeletonema marinoi</name>
    <dbReference type="NCBI Taxonomy" id="267567"/>
    <lineage>
        <taxon>Eukaryota</taxon>
        <taxon>Sar</taxon>
        <taxon>Stramenopiles</taxon>
        <taxon>Ochrophyta</taxon>
        <taxon>Bacillariophyta</taxon>
        <taxon>Coscinodiscophyceae</taxon>
        <taxon>Thalassiosirophycidae</taxon>
        <taxon>Thalassiosirales</taxon>
        <taxon>Skeletonemataceae</taxon>
        <taxon>Skeletonema</taxon>
        <taxon>Skeletonema marinoi-dohrnii complex</taxon>
    </lineage>
</organism>
<dbReference type="Proteomes" id="UP001224775">
    <property type="component" value="Unassembled WGS sequence"/>
</dbReference>
<comment type="caution">
    <text evidence="3">The sequence shown here is derived from an EMBL/GenBank/DDBJ whole genome shotgun (WGS) entry which is preliminary data.</text>
</comment>
<dbReference type="Gene3D" id="3.40.50.1010">
    <property type="entry name" value="5'-nuclease"/>
    <property type="match status" value="1"/>
</dbReference>
<dbReference type="SUPFAM" id="SSF47807">
    <property type="entry name" value="5' to 3' exonuclease, C-terminal subdomain"/>
    <property type="match status" value="1"/>
</dbReference>
<dbReference type="GO" id="GO:0017108">
    <property type="term" value="F:5'-flap endonuclease activity"/>
    <property type="evidence" value="ECO:0007669"/>
    <property type="project" value="TreeGrafter"/>
</dbReference>
<dbReference type="EC" id="3.1.-.-" evidence="3"/>
<feature type="domain" description="XPG-I" evidence="2">
    <location>
        <begin position="152"/>
        <end position="229"/>
    </location>
</feature>
<feature type="region of interest" description="Disordered" evidence="1">
    <location>
        <begin position="465"/>
        <end position="712"/>
    </location>
</feature>
<dbReference type="SUPFAM" id="SSF88723">
    <property type="entry name" value="PIN domain-like"/>
    <property type="match status" value="1"/>
</dbReference>
<feature type="compositionally biased region" description="Acidic residues" evidence="1">
    <location>
        <begin position="244"/>
        <end position="254"/>
    </location>
</feature>
<dbReference type="AlphaFoldDB" id="A0AAD8YH90"/>
<feature type="compositionally biased region" description="Basic and acidic residues" evidence="1">
    <location>
        <begin position="639"/>
        <end position="650"/>
    </location>
</feature>
<gene>
    <name evidence="3" type="ORF">QTG54_002865</name>
</gene>
<dbReference type="Gene3D" id="1.10.150.20">
    <property type="entry name" value="5' to 3' exonuclease, C-terminal subdomain"/>
    <property type="match status" value="1"/>
</dbReference>
<feature type="compositionally biased region" description="Polar residues" evidence="1">
    <location>
        <begin position="528"/>
        <end position="560"/>
    </location>
</feature>
<feature type="compositionally biased region" description="Low complexity" evidence="1">
    <location>
        <begin position="515"/>
        <end position="527"/>
    </location>
</feature>
<evidence type="ECO:0000313" key="3">
    <source>
        <dbReference type="EMBL" id="KAK1746258.1"/>
    </source>
</evidence>
<keyword evidence="3" id="KW-0540">Nuclease</keyword>
<proteinExistence type="predicted"/>
<dbReference type="PANTHER" id="PTHR11081:SF65">
    <property type="entry name" value="DNA DAMAGE-INDUCIBLE PROTEIN DIN7-RELATED"/>
    <property type="match status" value="1"/>
</dbReference>
<dbReference type="EMBL" id="JATAAI010000004">
    <property type="protein sequence ID" value="KAK1746258.1"/>
    <property type="molecule type" value="Genomic_DNA"/>
</dbReference>
<keyword evidence="4" id="KW-1185">Reference proteome</keyword>
<evidence type="ECO:0000313" key="4">
    <source>
        <dbReference type="Proteomes" id="UP001224775"/>
    </source>
</evidence>
<protein>
    <submittedName>
        <fullName evidence="3">XPG/RAD2 endonuclease family protein</fullName>
        <ecNumber evidence="3">3.1.-.-</ecNumber>
    </submittedName>
</protein>
<sequence>MGIQGLLRNLHPLLVPPPTHHSNQQQSNGNNDNNNTSIKIQHNIRQFANKSLAIDAPPGYTRPATPAPPAYDYMIRRCEGLLRDAKISTIYLVFDGVRVPLKRGTNADREAKRTSIIILGRRKEAEDKYKLCVKGTEMMARVVCGAVQRKWGKHGPVKCVFAPYEADSQLAKLCVDGLAHAVVTEDSDVLVYSAVCRRPFPIIYKLDKKDGSCDVVTMDWLLNGKFLMSSGVNGGRRRSRRDEESESDDDDSSVEGDQATTTMQVGQKKVNVANSSMDGVEVHPSEIDYGDDNNMMFAPIRRTLPLPSSSSGNGRGRSKGAGSEFLSHLRAFANREVSNPGAGVRLFVQACVLSGCDYVVNNLSKIGPIGAFKLVKENAHRDPTVRFERILRGAKISADPDDKGDDFLDSLFASSSDDQRKEKYEELYHREVDTDEILPLVAHKSEDDSNRHSVEVGEKFKPCLKRNGGWMTSSKGRAFNNNNRSANNNQRQAKAAAAVPPPVQKKKTSLDKFLASASAGTKKSSSKPTGMNLSKTAAGNNWSTSKRTHSIQSMAKNNPYKTSTASTDKSTKKKEESNPFVLFVHDDDKPRANKTPVNVRSKGNNKNAASPFFSPNGAAGMNFDYGVPSASKPKAGKKSPHERSSEEHFKSNPMSSESVEIIDLSNEENVLNERKPNTPVKTVPRKSSVMNRTFKCPYPDPDSNNRKSTKRKASAILAGFERQKEICEPRKRTSIGGHLLGQRKSVAPSLRGSDE</sequence>
<accession>A0AAD8YH90</accession>
<feature type="compositionally biased region" description="Low complexity" evidence="1">
    <location>
        <begin position="20"/>
        <end position="36"/>
    </location>
</feature>
<keyword evidence="3" id="KW-0255">Endonuclease</keyword>
<reference evidence="3" key="1">
    <citation type="submission" date="2023-06" db="EMBL/GenBank/DDBJ databases">
        <title>Survivors Of The Sea: Transcriptome response of Skeletonema marinoi to long-term dormancy.</title>
        <authorList>
            <person name="Pinder M.I.M."/>
            <person name="Kourtchenko O."/>
            <person name="Robertson E.K."/>
            <person name="Larsson T."/>
            <person name="Maumus F."/>
            <person name="Osuna-Cruz C.M."/>
            <person name="Vancaester E."/>
            <person name="Stenow R."/>
            <person name="Vandepoele K."/>
            <person name="Ploug H."/>
            <person name="Bruchert V."/>
            <person name="Godhe A."/>
            <person name="Topel M."/>
        </authorList>
    </citation>
    <scope>NUCLEOTIDE SEQUENCE</scope>
    <source>
        <strain evidence="3">R05AC</strain>
    </source>
</reference>
<feature type="region of interest" description="Disordered" evidence="1">
    <location>
        <begin position="732"/>
        <end position="755"/>
    </location>
</feature>
<evidence type="ECO:0000259" key="2">
    <source>
        <dbReference type="SMART" id="SM00484"/>
    </source>
</evidence>
<dbReference type="InterPro" id="IPR006084">
    <property type="entry name" value="XPG/Rad2"/>
</dbReference>
<dbReference type="PRINTS" id="PR00853">
    <property type="entry name" value="XPGRADSUPER"/>
</dbReference>
<dbReference type="InterPro" id="IPR029060">
    <property type="entry name" value="PIN-like_dom_sf"/>
</dbReference>
<feature type="compositionally biased region" description="Low complexity" evidence="1">
    <location>
        <begin position="477"/>
        <end position="498"/>
    </location>
</feature>
<dbReference type="InterPro" id="IPR036279">
    <property type="entry name" value="5-3_exonuclease_C_sf"/>
</dbReference>
<dbReference type="InterPro" id="IPR006086">
    <property type="entry name" value="XPG-I_dom"/>
</dbReference>
<name>A0AAD8YH90_9STRA</name>
<feature type="compositionally biased region" description="Polar residues" evidence="1">
    <location>
        <begin position="595"/>
        <end position="608"/>
    </location>
</feature>
<feature type="region of interest" description="Disordered" evidence="1">
    <location>
        <begin position="12"/>
        <end position="36"/>
    </location>
</feature>
<evidence type="ECO:0000256" key="1">
    <source>
        <dbReference type="SAM" id="MobiDB-lite"/>
    </source>
</evidence>